<dbReference type="InterPro" id="IPR005801">
    <property type="entry name" value="ADC_synthase"/>
</dbReference>
<dbReference type="Pfam" id="PF04715">
    <property type="entry name" value="Anth_synt_I_N"/>
    <property type="match status" value="1"/>
</dbReference>
<dbReference type="SUPFAM" id="SSF56322">
    <property type="entry name" value="ADC synthase"/>
    <property type="match status" value="1"/>
</dbReference>
<dbReference type="EMBL" id="NRGX01000001">
    <property type="protein sequence ID" value="PCC17011.1"/>
    <property type="molecule type" value="Genomic_DNA"/>
</dbReference>
<keyword evidence="4" id="KW-0315">Glutamine amidotransferase</keyword>
<dbReference type="InterPro" id="IPR019999">
    <property type="entry name" value="Anth_synth_I-like"/>
</dbReference>
<feature type="domain" description="Anthranilate synthase component I N-terminal" evidence="8">
    <location>
        <begin position="295"/>
        <end position="454"/>
    </location>
</feature>
<name>A0A2A3WZX7_BREAU</name>
<sequence>MRTVGWCLAEMVPDGPSGATRPLRTLLIDNADSFTLNLFHLLAEVNGCAPTLVPNDWAEFEISVLEEFDNVVISPGPGTPERPADFGICAEVIKHSPIPVLGVCLGHQGIAHVHGGVVAHAPEPRHGRVSAIRHTGTGLFARIPLPFSAVRYHSLAVTELPSCLEATAWSEDGVVQALRHRSKPQWGVQFHPESIASDEARTLLQNFAELTLEWHGSTRSEPKDGDHASREAKKSAEFGRDGLDALRPDVPAGTRTALSQARASTDFPGPRRRYILDTEEMSQSIPDDRLFTELFGSEPEAVWLDGNLPINSSSRFSIMGAPTGPLSKIATVSVPDGTVTVQKRGAVRSGIGSRQKPDEQAVVIETSGFFDWLEAELASTEVELSGTRAAFTTISEGSPDLPFEFRLGWVGYLGYELKAEVGSPNRHESDPPDAVMMFLDRALVIDHHTDRIYLLALRGPGDPDAFDATKQWFDQTRARIASILTDEPSDSDQRRAASAKEDSTTQTERHNPTLSARHSQHDYLDLIDRVQQKITDGETYEVCLTNMLEGNANPRETPLDMYLRLREDNPTPFGAFIRTRDAAILSTSPERFLRIGADGRVESKPIKGTRARVATQTEDEAVKAELAASVKDRSENLMIVDLVRHDLGRTAELGSVEVNTLFGIESYAMVHQMVSTVSSRLAEAASPVACVRAAFPPGSMTGAPKLRTMALIDELEAGARGVYSGAVGYFSLDGAVDLSVVIRTLVVRDEALRYGVGGAIVALSDSDEEYAETVVKAAPLLRLLGGAEFPGRDEAHGEDPVSGGLVGADVSEQTDTVNLHTTIPAEVARPADSFAAEHSDGVEQ</sequence>
<keyword evidence="3" id="KW-0808">Transferase</keyword>
<dbReference type="NCBIfam" id="TIGR00553">
    <property type="entry name" value="pabB"/>
    <property type="match status" value="1"/>
</dbReference>
<dbReference type="InterPro" id="IPR006805">
    <property type="entry name" value="Anth_synth_I_N"/>
</dbReference>
<evidence type="ECO:0000259" key="6">
    <source>
        <dbReference type="Pfam" id="PF00117"/>
    </source>
</evidence>
<accession>A0A2A3WZX7</accession>
<feature type="domain" description="Chorismate-utilising enzyme C-terminal" evidence="7">
    <location>
        <begin position="520"/>
        <end position="776"/>
    </location>
</feature>
<dbReference type="SUPFAM" id="SSF52317">
    <property type="entry name" value="Class I glutamine amidotransferase-like"/>
    <property type="match status" value="1"/>
</dbReference>
<organism evidence="9 10">
    <name type="scientific">Brevibacterium aurantiacum</name>
    <dbReference type="NCBI Taxonomy" id="273384"/>
    <lineage>
        <taxon>Bacteria</taxon>
        <taxon>Bacillati</taxon>
        <taxon>Actinomycetota</taxon>
        <taxon>Actinomycetes</taxon>
        <taxon>Micrococcales</taxon>
        <taxon>Brevibacteriaceae</taxon>
        <taxon>Brevibacterium</taxon>
    </lineage>
</organism>
<dbReference type="PANTHER" id="PTHR11236:SF18">
    <property type="entry name" value="AMINODEOXYCHORISMATE SYNTHASE"/>
    <property type="match status" value="1"/>
</dbReference>
<proteinExistence type="inferred from homology"/>
<dbReference type="PROSITE" id="PS51273">
    <property type="entry name" value="GATASE_TYPE_1"/>
    <property type="match status" value="1"/>
</dbReference>
<evidence type="ECO:0000256" key="2">
    <source>
        <dbReference type="ARBA" id="ARBA00013139"/>
    </source>
</evidence>
<dbReference type="GO" id="GO:0009396">
    <property type="term" value="P:folic acid-containing compound biosynthetic process"/>
    <property type="evidence" value="ECO:0007669"/>
    <property type="project" value="InterPro"/>
</dbReference>
<gene>
    <name evidence="9" type="primary">pabB</name>
    <name evidence="9" type="ORF">CIK79_01120</name>
</gene>
<comment type="similarity">
    <text evidence="1">In the C-terminal section; belongs to the anthranilate synthase component I family.</text>
</comment>
<comment type="caution">
    <text evidence="9">The sequence shown here is derived from an EMBL/GenBank/DDBJ whole genome shotgun (WGS) entry which is preliminary data.</text>
</comment>
<evidence type="ECO:0000313" key="9">
    <source>
        <dbReference type="EMBL" id="PCC17011.1"/>
    </source>
</evidence>
<evidence type="ECO:0000259" key="7">
    <source>
        <dbReference type="Pfam" id="PF00425"/>
    </source>
</evidence>
<dbReference type="AlphaFoldDB" id="A0A2A3WZX7"/>
<dbReference type="PRINTS" id="PR00096">
    <property type="entry name" value="GATASE"/>
</dbReference>
<feature type="compositionally biased region" description="Basic and acidic residues" evidence="5">
    <location>
        <begin position="216"/>
        <end position="247"/>
    </location>
</feature>
<evidence type="ECO:0000259" key="8">
    <source>
        <dbReference type="Pfam" id="PF04715"/>
    </source>
</evidence>
<reference evidence="9 10" key="1">
    <citation type="journal article" date="2017" name="Elife">
        <title>Extensive horizontal gene transfer in cheese-associated bacteria.</title>
        <authorList>
            <person name="Bonham K.S."/>
            <person name="Wolfe B.E."/>
            <person name="Dutton R.J."/>
        </authorList>
    </citation>
    <scope>NUCLEOTIDE SEQUENCE [LARGE SCALE GENOMIC DNA]</scope>
    <source>
        <strain evidence="9 10">JB5</strain>
    </source>
</reference>
<dbReference type="Gene3D" id="3.40.50.880">
    <property type="match status" value="1"/>
</dbReference>
<feature type="compositionally biased region" description="Basic and acidic residues" evidence="5">
    <location>
        <begin position="491"/>
        <end position="511"/>
    </location>
</feature>
<evidence type="ECO:0000256" key="1">
    <source>
        <dbReference type="ARBA" id="ARBA00005970"/>
    </source>
</evidence>
<dbReference type="CDD" id="cd01743">
    <property type="entry name" value="GATase1_Anthranilate_Synthase"/>
    <property type="match status" value="1"/>
</dbReference>
<dbReference type="Gene3D" id="3.60.120.10">
    <property type="entry name" value="Anthranilate synthase"/>
    <property type="match status" value="1"/>
</dbReference>
<feature type="domain" description="Glutamine amidotransferase" evidence="6">
    <location>
        <begin position="26"/>
        <end position="208"/>
    </location>
</feature>
<evidence type="ECO:0000256" key="3">
    <source>
        <dbReference type="ARBA" id="ARBA00022679"/>
    </source>
</evidence>
<dbReference type="Proteomes" id="UP000218377">
    <property type="component" value="Unassembled WGS sequence"/>
</dbReference>
<dbReference type="InterPro" id="IPR029062">
    <property type="entry name" value="Class_I_gatase-like"/>
</dbReference>
<dbReference type="InterPro" id="IPR005802">
    <property type="entry name" value="ADC_synth_comp_1"/>
</dbReference>
<protein>
    <recommendedName>
        <fullName evidence="2">aminodeoxychorismate synthase</fullName>
        <ecNumber evidence="2">2.6.1.85</ecNumber>
    </recommendedName>
</protein>
<evidence type="ECO:0000256" key="5">
    <source>
        <dbReference type="SAM" id="MobiDB-lite"/>
    </source>
</evidence>
<dbReference type="EC" id="2.6.1.85" evidence="2"/>
<dbReference type="GO" id="GO:0008153">
    <property type="term" value="P:4-aminobenzoate biosynthetic process"/>
    <property type="evidence" value="ECO:0007669"/>
    <property type="project" value="TreeGrafter"/>
</dbReference>
<dbReference type="Pfam" id="PF00425">
    <property type="entry name" value="Chorismate_bind"/>
    <property type="match status" value="1"/>
</dbReference>
<dbReference type="InterPro" id="IPR006221">
    <property type="entry name" value="TrpG/PapA_dom"/>
</dbReference>
<dbReference type="PRINTS" id="PR00097">
    <property type="entry name" value="ANTSNTHASEII"/>
</dbReference>
<dbReference type="PANTHER" id="PTHR11236">
    <property type="entry name" value="AMINOBENZOATE/ANTHRANILATE SYNTHASE"/>
    <property type="match status" value="1"/>
</dbReference>
<dbReference type="PRINTS" id="PR00099">
    <property type="entry name" value="CPSGATASE"/>
</dbReference>
<evidence type="ECO:0000256" key="4">
    <source>
        <dbReference type="ARBA" id="ARBA00022962"/>
    </source>
</evidence>
<dbReference type="NCBIfam" id="TIGR00566">
    <property type="entry name" value="trpG_papA"/>
    <property type="match status" value="1"/>
</dbReference>
<dbReference type="InterPro" id="IPR015890">
    <property type="entry name" value="Chorismate_C"/>
</dbReference>
<feature type="region of interest" description="Disordered" evidence="5">
    <location>
        <begin position="215"/>
        <end position="247"/>
    </location>
</feature>
<feature type="region of interest" description="Disordered" evidence="5">
    <location>
        <begin position="483"/>
        <end position="520"/>
    </location>
</feature>
<dbReference type="GO" id="GO:0046820">
    <property type="term" value="F:4-amino-4-deoxychorismate synthase activity"/>
    <property type="evidence" value="ECO:0007669"/>
    <property type="project" value="UniProtKB-EC"/>
</dbReference>
<dbReference type="Pfam" id="PF00117">
    <property type="entry name" value="GATase"/>
    <property type="match status" value="1"/>
</dbReference>
<dbReference type="GO" id="GO:0000162">
    <property type="term" value="P:L-tryptophan biosynthetic process"/>
    <property type="evidence" value="ECO:0007669"/>
    <property type="project" value="TreeGrafter"/>
</dbReference>
<evidence type="ECO:0000313" key="10">
    <source>
        <dbReference type="Proteomes" id="UP000218377"/>
    </source>
</evidence>
<dbReference type="GO" id="GO:0005737">
    <property type="term" value="C:cytoplasm"/>
    <property type="evidence" value="ECO:0007669"/>
    <property type="project" value="TreeGrafter"/>
</dbReference>
<dbReference type="InterPro" id="IPR017926">
    <property type="entry name" value="GATASE"/>
</dbReference>